<feature type="DNA-binding region" description="OmpR/PhoB-type" evidence="6">
    <location>
        <begin position="1"/>
        <end position="97"/>
    </location>
</feature>
<dbReference type="Proteomes" id="UP000660265">
    <property type="component" value="Unassembled WGS sequence"/>
</dbReference>
<reference evidence="10" key="1">
    <citation type="journal article" date="2019" name="Int. J. Syst. Evol. Microbiol.">
        <title>The Global Catalogue of Microorganisms (GCM) 10K type strain sequencing project: providing services to taxonomists for standard genome sequencing and annotation.</title>
        <authorList>
            <consortium name="The Broad Institute Genomics Platform"/>
            <consortium name="The Broad Institute Genome Sequencing Center for Infectious Disease"/>
            <person name="Wu L."/>
            <person name="Ma J."/>
        </authorList>
    </citation>
    <scope>NUCLEOTIDE SEQUENCE [LARGE SCALE GENOMIC DNA]</scope>
    <source>
        <strain evidence="10">CGMCC 4.7275</strain>
    </source>
</reference>
<dbReference type="Gene3D" id="3.30.70.1230">
    <property type="entry name" value="Nucleotide cyclase"/>
    <property type="match status" value="1"/>
</dbReference>
<dbReference type="EMBL" id="BMMV01000002">
    <property type="protein sequence ID" value="GGJ78755.1"/>
    <property type="molecule type" value="Genomic_DNA"/>
</dbReference>
<dbReference type="Gene3D" id="1.10.10.10">
    <property type="entry name" value="Winged helix-like DNA-binding domain superfamily/Winged helix DNA-binding domain"/>
    <property type="match status" value="1"/>
</dbReference>
<evidence type="ECO:0000256" key="1">
    <source>
        <dbReference type="ARBA" id="ARBA00005820"/>
    </source>
</evidence>
<accession>A0ABQ2E100</accession>
<keyword evidence="2" id="KW-0902">Two-component regulatory system</keyword>
<keyword evidence="4 6" id="KW-0238">DNA-binding</keyword>
<dbReference type="SMART" id="SM00862">
    <property type="entry name" value="Trans_reg_C"/>
    <property type="match status" value="1"/>
</dbReference>
<dbReference type="SUPFAM" id="SSF48452">
    <property type="entry name" value="TPR-like"/>
    <property type="match status" value="1"/>
</dbReference>
<dbReference type="InterPro" id="IPR005158">
    <property type="entry name" value="BTAD"/>
</dbReference>
<sequence>MRFSVLGPLEVTAGERTVELVGVKQRAALGYLLLHANQIVPISRLLGAMWSVGEAPATSRKILQNAVWGLRRALAADSHPRSPAMLLTRAPGYQIRVEPDHVDLYLYDRWVKDGRNALAAGDPALSAASLRKALALWRGPALADVAETGAMWPELNSLQSARLDVMEDYFEAELACGRHLSVLSAVESMVEAEPLRERACGQLMRALYYCGRQADALGVYSRVRTALVEGLGLEPGRELRLLQEAILTHDPALHVPAPLPGVPHRAAATSVPASASAPADTPGSPVPARREPARGDQGSPTERRNVSVLLVRGRLGNEFSTVPAERVDDVLEGVAAMTREKIEQHGGVVAASIGSVCLGLFEARDDEQDGGRDSASRAVRAAVAIRDSLVPAAAPAGPPCPTGAAGQGDRTRPALRGLAVRAAVATGDALVRHRSDDSTTPLSVNGALLDVCHSLLALVPLGAVQVCDNTHRATVSEIGYRRIAGTPSRWAAEDTARPARSDPATAARPGPVTEHESELDLMRGILERTRRCELPHLITVLGESDGCRSQVLAEFRRRASGGGSSDAGHFLYWHTPPSVPDGPHALRREIVATYCGLREGDSPPTVDDKLYHVVQSLARSREGARRLHIRLNSLLAQPGSGPRGNGRREVEQDWRQFLGQVARERPLVIVMDDLHLAGTRLLDLVENLAGTAGPVPLLTVAAARPELLLRRPSWSGGGPHTATITINGSPAPEPGMNQLLESLLAT</sequence>
<dbReference type="InterPro" id="IPR001867">
    <property type="entry name" value="OmpR/PhoB-type_DNA-bd"/>
</dbReference>
<keyword evidence="3" id="KW-0805">Transcription regulation</keyword>
<gene>
    <name evidence="9" type="ORF">GCM10011583_07900</name>
</gene>
<organism evidence="9 10">
    <name type="scientific">Streptomyces camponoticapitis</name>
    <dbReference type="NCBI Taxonomy" id="1616125"/>
    <lineage>
        <taxon>Bacteria</taxon>
        <taxon>Bacillati</taxon>
        <taxon>Actinomycetota</taxon>
        <taxon>Actinomycetes</taxon>
        <taxon>Kitasatosporales</taxon>
        <taxon>Streptomycetaceae</taxon>
        <taxon>Streptomyces</taxon>
    </lineage>
</organism>
<dbReference type="CDD" id="cd15831">
    <property type="entry name" value="BTAD"/>
    <property type="match status" value="1"/>
</dbReference>
<dbReference type="PROSITE" id="PS51755">
    <property type="entry name" value="OMPR_PHOB"/>
    <property type="match status" value="1"/>
</dbReference>
<dbReference type="Gene3D" id="1.25.40.10">
    <property type="entry name" value="Tetratricopeptide repeat domain"/>
    <property type="match status" value="1"/>
</dbReference>
<comment type="caution">
    <text evidence="9">The sequence shown here is derived from an EMBL/GenBank/DDBJ whole genome shotgun (WGS) entry which is preliminary data.</text>
</comment>
<dbReference type="InterPro" id="IPR011990">
    <property type="entry name" value="TPR-like_helical_dom_sf"/>
</dbReference>
<proteinExistence type="inferred from homology"/>
<dbReference type="InterPro" id="IPR036388">
    <property type="entry name" value="WH-like_DNA-bd_sf"/>
</dbReference>
<evidence type="ECO:0000256" key="4">
    <source>
        <dbReference type="ARBA" id="ARBA00023125"/>
    </source>
</evidence>
<dbReference type="SMART" id="SM01043">
    <property type="entry name" value="BTAD"/>
    <property type="match status" value="1"/>
</dbReference>
<dbReference type="InterPro" id="IPR029787">
    <property type="entry name" value="Nucleotide_cyclase"/>
</dbReference>
<name>A0ABQ2E100_9ACTN</name>
<dbReference type="SUPFAM" id="SSF46894">
    <property type="entry name" value="C-terminal effector domain of the bipartite response regulators"/>
    <property type="match status" value="1"/>
</dbReference>
<dbReference type="Pfam" id="PF03704">
    <property type="entry name" value="BTAD"/>
    <property type="match status" value="1"/>
</dbReference>
<feature type="compositionally biased region" description="Low complexity" evidence="7">
    <location>
        <begin position="266"/>
        <end position="283"/>
    </location>
</feature>
<dbReference type="SUPFAM" id="SSF55073">
    <property type="entry name" value="Nucleotide cyclase"/>
    <property type="match status" value="1"/>
</dbReference>
<dbReference type="RefSeq" id="WP_229700607.1">
    <property type="nucleotide sequence ID" value="NZ_BMMV01000002.1"/>
</dbReference>
<feature type="region of interest" description="Disordered" evidence="7">
    <location>
        <begin position="713"/>
        <end position="733"/>
    </location>
</feature>
<feature type="region of interest" description="Disordered" evidence="7">
    <location>
        <begin position="489"/>
        <end position="518"/>
    </location>
</feature>
<evidence type="ECO:0000256" key="5">
    <source>
        <dbReference type="ARBA" id="ARBA00023163"/>
    </source>
</evidence>
<evidence type="ECO:0000313" key="10">
    <source>
        <dbReference type="Proteomes" id="UP000660265"/>
    </source>
</evidence>
<evidence type="ECO:0000259" key="8">
    <source>
        <dbReference type="PROSITE" id="PS51755"/>
    </source>
</evidence>
<dbReference type="InterPro" id="IPR051677">
    <property type="entry name" value="AfsR-DnrI-RedD_regulator"/>
</dbReference>
<dbReference type="PANTHER" id="PTHR35807">
    <property type="entry name" value="TRANSCRIPTIONAL REGULATOR REDD-RELATED"/>
    <property type="match status" value="1"/>
</dbReference>
<protein>
    <recommendedName>
        <fullName evidence="8">OmpR/PhoB-type domain-containing protein</fullName>
    </recommendedName>
</protein>
<feature type="region of interest" description="Disordered" evidence="7">
    <location>
        <begin position="263"/>
        <end position="304"/>
    </location>
</feature>
<evidence type="ECO:0000256" key="3">
    <source>
        <dbReference type="ARBA" id="ARBA00023015"/>
    </source>
</evidence>
<keyword evidence="10" id="KW-1185">Reference proteome</keyword>
<keyword evidence="5" id="KW-0804">Transcription</keyword>
<feature type="domain" description="OmpR/PhoB-type" evidence="8">
    <location>
        <begin position="1"/>
        <end position="97"/>
    </location>
</feature>
<dbReference type="InterPro" id="IPR016032">
    <property type="entry name" value="Sig_transdc_resp-reg_C-effctor"/>
</dbReference>
<evidence type="ECO:0000313" key="9">
    <source>
        <dbReference type="EMBL" id="GGJ78755.1"/>
    </source>
</evidence>
<feature type="compositionally biased region" description="Basic and acidic residues" evidence="7">
    <location>
        <begin position="491"/>
        <end position="500"/>
    </location>
</feature>
<dbReference type="PANTHER" id="PTHR35807:SF1">
    <property type="entry name" value="TRANSCRIPTIONAL REGULATOR REDD"/>
    <property type="match status" value="1"/>
</dbReference>
<comment type="similarity">
    <text evidence="1">Belongs to the AfsR/DnrI/RedD regulatory family.</text>
</comment>
<evidence type="ECO:0000256" key="7">
    <source>
        <dbReference type="SAM" id="MobiDB-lite"/>
    </source>
</evidence>
<evidence type="ECO:0000256" key="6">
    <source>
        <dbReference type="PROSITE-ProRule" id="PRU01091"/>
    </source>
</evidence>
<evidence type="ECO:0000256" key="2">
    <source>
        <dbReference type="ARBA" id="ARBA00023012"/>
    </source>
</evidence>